<evidence type="ECO:0000313" key="2">
    <source>
        <dbReference type="EMBL" id="RDH87639.1"/>
    </source>
</evidence>
<comment type="caution">
    <text evidence="2">The sequence shown here is derived from an EMBL/GenBank/DDBJ whole genome shotgun (WGS) entry which is preliminary data.</text>
</comment>
<name>A0A370DRB8_9GAMM</name>
<dbReference type="InterPro" id="IPR035923">
    <property type="entry name" value="TT1751-like_sf"/>
</dbReference>
<reference evidence="2 3" key="1">
    <citation type="journal article" date="2018" name="ISME J.">
        <title>Endosymbiont genomes yield clues of tubeworm success.</title>
        <authorList>
            <person name="Li Y."/>
            <person name="Liles M.R."/>
            <person name="Halanych K.M."/>
        </authorList>
    </citation>
    <scope>NUCLEOTIDE SEQUENCE [LARGE SCALE GENOMIC DNA]</scope>
    <source>
        <strain evidence="2">A1462</strain>
    </source>
</reference>
<accession>A0A370DRB8</accession>
<dbReference type="EMBL" id="QFXE01000005">
    <property type="protein sequence ID" value="RDH87639.1"/>
    <property type="molecule type" value="Genomic_DNA"/>
</dbReference>
<organism evidence="2 3">
    <name type="scientific">endosymbiont of Escarpia spicata</name>
    <dbReference type="NCBI Taxonomy" id="2200908"/>
    <lineage>
        <taxon>Bacteria</taxon>
        <taxon>Pseudomonadati</taxon>
        <taxon>Pseudomonadota</taxon>
        <taxon>Gammaproteobacteria</taxon>
        <taxon>sulfur-oxidizing symbionts</taxon>
    </lineage>
</organism>
<dbReference type="AlphaFoldDB" id="A0A370DRB8"/>
<feature type="domain" description="DUF302" evidence="1">
    <location>
        <begin position="97"/>
        <end position="154"/>
    </location>
</feature>
<dbReference type="Pfam" id="PF03625">
    <property type="entry name" value="DUF302"/>
    <property type="match status" value="1"/>
</dbReference>
<dbReference type="Gene3D" id="3.30.310.70">
    <property type="entry name" value="TT1751-like domain"/>
    <property type="match status" value="1"/>
</dbReference>
<gene>
    <name evidence="2" type="ORF">DIZ78_03485</name>
</gene>
<proteinExistence type="predicted"/>
<evidence type="ECO:0000259" key="1">
    <source>
        <dbReference type="Pfam" id="PF03625"/>
    </source>
</evidence>
<dbReference type="Proteomes" id="UP000254771">
    <property type="component" value="Unassembled WGS sequence"/>
</dbReference>
<sequence length="192" mass="21819">MKLLRNFLAVIGLLTLLIVTVAVSQIWSATRQFDPDAFTLYREFAGNLLETGDLASAFVWRVKVEDDIKAEDVKESMKSLAVDRNFFFVSDSPFYKQVKAVTGKDFRHVSFMQFCDVKVGVKMLDHNDAYSAFMPCVISVVEDKEGKVWLYAMNMDFLIHGAKELPPELKSDALRVRRVMREIMEGAASGEF</sequence>
<dbReference type="CDD" id="cd14797">
    <property type="entry name" value="DUF302"/>
    <property type="match status" value="1"/>
</dbReference>
<keyword evidence="3" id="KW-1185">Reference proteome</keyword>
<dbReference type="SUPFAM" id="SSF103247">
    <property type="entry name" value="TT1751-like"/>
    <property type="match status" value="1"/>
</dbReference>
<protein>
    <recommendedName>
        <fullName evidence="1">DUF302 domain-containing protein</fullName>
    </recommendedName>
</protein>
<dbReference type="InterPro" id="IPR005180">
    <property type="entry name" value="DUF302"/>
</dbReference>
<evidence type="ECO:0000313" key="3">
    <source>
        <dbReference type="Proteomes" id="UP000254771"/>
    </source>
</evidence>